<dbReference type="PROSITE" id="PS50053">
    <property type="entry name" value="UBIQUITIN_2"/>
    <property type="match status" value="2"/>
</dbReference>
<dbReference type="SUPFAM" id="SSF54236">
    <property type="entry name" value="Ubiquitin-like"/>
    <property type="match status" value="2"/>
</dbReference>
<evidence type="ECO:0000256" key="6">
    <source>
        <dbReference type="ARBA" id="ARBA00022737"/>
    </source>
</evidence>
<dbReference type="GeneID" id="103659770"/>
<dbReference type="InterPro" id="IPR019956">
    <property type="entry name" value="Ubiquitin_dom"/>
</dbReference>
<dbReference type="FunFam" id="3.10.20.90:FF:000009">
    <property type="entry name" value="Ubiquitin-60S ribosomal protein"/>
    <property type="match status" value="1"/>
</dbReference>
<dbReference type="Pfam" id="PF00240">
    <property type="entry name" value="ubiquitin"/>
    <property type="match status" value="2"/>
</dbReference>
<comment type="similarity">
    <text evidence="3">Belongs to the ubiquitin family.</text>
</comment>
<dbReference type="SMART" id="SM00213">
    <property type="entry name" value="UBQ"/>
    <property type="match status" value="2"/>
</dbReference>
<dbReference type="AlphaFoldDB" id="A0A384BTY3"/>
<dbReference type="RefSeq" id="XP_008685615.2">
    <property type="nucleotide sequence ID" value="XM_008687393.2"/>
</dbReference>
<organism evidence="10 11">
    <name type="scientific">Ursus maritimus</name>
    <name type="common">Polar bear</name>
    <name type="synonym">Thalarctos maritimus</name>
    <dbReference type="NCBI Taxonomy" id="29073"/>
    <lineage>
        <taxon>Eukaryota</taxon>
        <taxon>Metazoa</taxon>
        <taxon>Chordata</taxon>
        <taxon>Craniata</taxon>
        <taxon>Vertebrata</taxon>
        <taxon>Euteleostomi</taxon>
        <taxon>Mammalia</taxon>
        <taxon>Eutheria</taxon>
        <taxon>Laurasiatheria</taxon>
        <taxon>Carnivora</taxon>
        <taxon>Caniformia</taxon>
        <taxon>Ursidae</taxon>
        <taxon>Ursus</taxon>
    </lineage>
</organism>
<keyword evidence="6" id="KW-0677">Repeat</keyword>
<comment type="subcellular location">
    <subcellularLocation>
        <location evidence="2">Cytoplasm</location>
    </subcellularLocation>
    <subcellularLocation>
        <location evidence="1">Nucleus</location>
    </subcellularLocation>
</comment>
<evidence type="ECO:0000256" key="4">
    <source>
        <dbReference type="ARBA" id="ARBA00022490"/>
    </source>
</evidence>
<dbReference type="InterPro" id="IPR000626">
    <property type="entry name" value="Ubiquitin-like_dom"/>
</dbReference>
<dbReference type="PANTHER" id="PTHR10666">
    <property type="entry name" value="UBIQUITIN"/>
    <property type="match status" value="1"/>
</dbReference>
<evidence type="ECO:0000256" key="7">
    <source>
        <dbReference type="ARBA" id="ARBA00022786"/>
    </source>
</evidence>
<keyword evidence="8" id="KW-0539">Nucleus</keyword>
<keyword evidence="4" id="KW-0963">Cytoplasm</keyword>
<dbReference type="InterPro" id="IPR029071">
    <property type="entry name" value="Ubiquitin-like_domsf"/>
</dbReference>
<reference evidence="11" key="1">
    <citation type="submission" date="2025-08" db="UniProtKB">
        <authorList>
            <consortium name="RefSeq"/>
        </authorList>
    </citation>
    <scope>IDENTIFICATION</scope>
    <source>
        <tissue evidence="11">Whole blood</tissue>
    </source>
</reference>
<feature type="domain" description="Ubiquitin-like" evidence="9">
    <location>
        <begin position="82"/>
        <end position="157"/>
    </location>
</feature>
<dbReference type="FunFam" id="3.10.20.90:FF:000160">
    <property type="entry name" value="Polyubiquitin-C"/>
    <property type="match status" value="1"/>
</dbReference>
<dbReference type="Proteomes" id="UP000261680">
    <property type="component" value="Unplaced"/>
</dbReference>
<dbReference type="KEGG" id="umr:103659770"/>
<evidence type="ECO:0000313" key="11">
    <source>
        <dbReference type="RefSeq" id="XP_008685615.2"/>
    </source>
</evidence>
<evidence type="ECO:0000256" key="5">
    <source>
        <dbReference type="ARBA" id="ARBA00022499"/>
    </source>
</evidence>
<evidence type="ECO:0000256" key="1">
    <source>
        <dbReference type="ARBA" id="ARBA00004123"/>
    </source>
</evidence>
<evidence type="ECO:0000256" key="3">
    <source>
        <dbReference type="ARBA" id="ARBA00008430"/>
    </source>
</evidence>
<keyword evidence="10" id="KW-1185">Reference proteome</keyword>
<evidence type="ECO:0000256" key="2">
    <source>
        <dbReference type="ARBA" id="ARBA00004496"/>
    </source>
</evidence>
<dbReference type="InterPro" id="IPR050158">
    <property type="entry name" value="Ubiquitin_ubiquitin-like"/>
</dbReference>
<accession>A0A384BTY3</accession>
<proteinExistence type="inferred from homology"/>
<gene>
    <name evidence="11" type="primary">LOC103659770</name>
</gene>
<evidence type="ECO:0000256" key="8">
    <source>
        <dbReference type="ARBA" id="ARBA00023242"/>
    </source>
</evidence>
<sequence length="158" mass="17744">MQIFVKTLTVKTITLEMEPSYTIKNVKAKIQDREGITLCHTQQKRLIFAGKQLEDGCHTLSDFSIQKESTLHDQVLHLRGGMQIFVKTLISKTIALEVEPSNTIKNVKAKIQDKEGITPDQQRLIFAGKQLEDGISLSDHIIQKGSTLHLILHLRGGC</sequence>
<name>A0A384BTY3_URSMA</name>
<dbReference type="GO" id="GO:0005634">
    <property type="term" value="C:nucleus"/>
    <property type="evidence" value="ECO:0007669"/>
    <property type="project" value="UniProtKB-SubCell"/>
</dbReference>
<evidence type="ECO:0000259" key="9">
    <source>
        <dbReference type="PROSITE" id="PS50053"/>
    </source>
</evidence>
<evidence type="ECO:0000313" key="10">
    <source>
        <dbReference type="Proteomes" id="UP000261680"/>
    </source>
</evidence>
<feature type="domain" description="Ubiquitin-like" evidence="9">
    <location>
        <begin position="1"/>
        <end position="80"/>
    </location>
</feature>
<dbReference type="Gene3D" id="3.10.20.90">
    <property type="entry name" value="Phosphatidylinositol 3-kinase Catalytic Subunit, Chain A, domain 1"/>
    <property type="match status" value="2"/>
</dbReference>
<dbReference type="GO" id="GO:0005737">
    <property type="term" value="C:cytoplasm"/>
    <property type="evidence" value="ECO:0007669"/>
    <property type="project" value="UniProtKB-SubCell"/>
</dbReference>
<keyword evidence="7" id="KW-0833">Ubl conjugation pathway</keyword>
<protein>
    <submittedName>
        <fullName evidence="11">LOW QUALITY PROTEIN: polyubiquitin-like</fullName>
    </submittedName>
</protein>
<keyword evidence="5" id="KW-1017">Isopeptide bond</keyword>
<dbReference type="PRINTS" id="PR00348">
    <property type="entry name" value="UBIQUITIN"/>
</dbReference>